<dbReference type="Gene3D" id="2.20.230.30">
    <property type="match status" value="1"/>
</dbReference>
<evidence type="ECO:0000313" key="9">
    <source>
        <dbReference type="EMBL" id="MDQ7176862.1"/>
    </source>
</evidence>
<dbReference type="PROSITE" id="PS51109">
    <property type="entry name" value="G5"/>
    <property type="match status" value="2"/>
</dbReference>
<proteinExistence type="predicted"/>
<dbReference type="Pfam" id="PF07501">
    <property type="entry name" value="G5"/>
    <property type="match status" value="2"/>
</dbReference>
<feature type="compositionally biased region" description="Low complexity" evidence="7">
    <location>
        <begin position="1"/>
        <end position="21"/>
    </location>
</feature>
<evidence type="ECO:0000256" key="3">
    <source>
        <dbReference type="ARBA" id="ARBA00022525"/>
    </source>
</evidence>
<keyword evidence="2" id="KW-0134">Cell wall</keyword>
<comment type="caution">
    <text evidence="9">The sequence shown here is derived from an EMBL/GenBank/DDBJ whole genome shotgun (WGS) entry which is preliminary data.</text>
</comment>
<dbReference type="PANTHER" id="PTHR37824:SF1">
    <property type="entry name" value="IRON-REGULATED SURFACE DETERMINANT PROTEIN C"/>
    <property type="match status" value="1"/>
</dbReference>
<dbReference type="InterPro" id="IPR050436">
    <property type="entry name" value="IsdA"/>
</dbReference>
<dbReference type="EMBL" id="JAVGJF010000505">
    <property type="protein sequence ID" value="MDQ7176862.1"/>
    <property type="molecule type" value="Genomic_DNA"/>
</dbReference>
<feature type="compositionally biased region" description="Basic and acidic residues" evidence="7">
    <location>
        <begin position="109"/>
        <end position="133"/>
    </location>
</feature>
<gene>
    <name evidence="9" type="ORF">RCF65_12930</name>
</gene>
<comment type="subcellular location">
    <subcellularLocation>
        <location evidence="1">Secreted</location>
        <location evidence="1">Cell wall</location>
        <topology evidence="1">Peptidoglycan-anchor</topology>
    </subcellularLocation>
</comment>
<dbReference type="AlphaFoldDB" id="A0ABD5AZQ8"/>
<organism evidence="9 10">
    <name type="scientific">Staphylococcus chromogenes</name>
    <name type="common">Staphylococcus hyicus subsp. chromogenes</name>
    <dbReference type="NCBI Taxonomy" id="46126"/>
    <lineage>
        <taxon>Bacteria</taxon>
        <taxon>Bacillati</taxon>
        <taxon>Bacillota</taxon>
        <taxon>Bacilli</taxon>
        <taxon>Bacillales</taxon>
        <taxon>Staphylococcaceae</taxon>
        <taxon>Staphylococcus</taxon>
    </lineage>
</organism>
<evidence type="ECO:0000256" key="2">
    <source>
        <dbReference type="ARBA" id="ARBA00022512"/>
    </source>
</evidence>
<evidence type="ECO:0000256" key="6">
    <source>
        <dbReference type="ARBA" id="ARBA00023088"/>
    </source>
</evidence>
<feature type="non-terminal residue" evidence="9">
    <location>
        <position position="1"/>
    </location>
</feature>
<evidence type="ECO:0000256" key="4">
    <source>
        <dbReference type="ARBA" id="ARBA00022729"/>
    </source>
</evidence>
<evidence type="ECO:0000259" key="8">
    <source>
        <dbReference type="PROSITE" id="PS51109"/>
    </source>
</evidence>
<dbReference type="InterPro" id="IPR011098">
    <property type="entry name" value="G5_dom"/>
</dbReference>
<protein>
    <submittedName>
        <fullName evidence="9">E domain-containing protein</fullName>
    </submittedName>
</protein>
<feature type="non-terminal residue" evidence="9">
    <location>
        <position position="146"/>
    </location>
</feature>
<evidence type="ECO:0000256" key="5">
    <source>
        <dbReference type="ARBA" id="ARBA00022737"/>
    </source>
</evidence>
<name>A0ABD5AZQ8_STACR</name>
<dbReference type="Pfam" id="PF17041">
    <property type="entry name" value="SasG_E"/>
    <property type="match status" value="1"/>
</dbReference>
<dbReference type="InterPro" id="IPR031477">
    <property type="entry name" value="SasG_E"/>
</dbReference>
<keyword evidence="5" id="KW-0677">Repeat</keyword>
<evidence type="ECO:0000256" key="1">
    <source>
        <dbReference type="ARBA" id="ARBA00004168"/>
    </source>
</evidence>
<feature type="compositionally biased region" description="Basic and acidic residues" evidence="7">
    <location>
        <begin position="47"/>
        <end position="57"/>
    </location>
</feature>
<sequence length="146" mass="15731">QKGEPGTKTITTPTTKNPLTGEKVGEGEPTEKITKQPVDEITEYGGEEIKPGHKDEFDPNAPKGSQEDVPGKPGVKNPDTGEVVTPPVDDVTKYGPVDGDPITSTEEIPFDKKREFNPDLKPGEERVKQKGEPGTKTITTPTTKNP</sequence>
<dbReference type="Proteomes" id="UP001240157">
    <property type="component" value="Unassembled WGS sequence"/>
</dbReference>
<feature type="domain" description="G5" evidence="8">
    <location>
        <begin position="1"/>
        <end position="48"/>
    </location>
</feature>
<feature type="compositionally biased region" description="Low complexity" evidence="7">
    <location>
        <begin position="135"/>
        <end position="146"/>
    </location>
</feature>
<keyword evidence="3" id="KW-0964">Secreted</keyword>
<dbReference type="RefSeq" id="WP_308891487.1">
    <property type="nucleotide sequence ID" value="NZ_JAVGJF010000505.1"/>
</dbReference>
<reference evidence="9 10" key="1">
    <citation type="submission" date="2023-08" db="EMBL/GenBank/DDBJ databases">
        <title>Whole genome sequencing of Staphylococcus chromogenes NNSch 2386.</title>
        <authorList>
            <person name="Kropotov V.S."/>
            <person name="Boriskina E.V."/>
            <person name="Gordinskaya N.A."/>
            <person name="Shkurkina I.S."/>
            <person name="Kryazhev D.V."/>
            <person name="Alekseeva A.E."/>
            <person name="Makhova M.A."/>
        </authorList>
    </citation>
    <scope>NUCLEOTIDE SEQUENCE [LARGE SCALE GENOMIC DNA]</scope>
    <source>
        <strain evidence="9 10">NNSch 2386</strain>
    </source>
</reference>
<accession>A0ABD5AZQ8</accession>
<evidence type="ECO:0000256" key="7">
    <source>
        <dbReference type="SAM" id="MobiDB-lite"/>
    </source>
</evidence>
<evidence type="ECO:0000313" key="10">
    <source>
        <dbReference type="Proteomes" id="UP001240157"/>
    </source>
</evidence>
<keyword evidence="4" id="KW-0732">Signal</keyword>
<keyword evidence="6" id="KW-0572">Peptidoglycan-anchor</keyword>
<feature type="region of interest" description="Disordered" evidence="7">
    <location>
        <begin position="1"/>
        <end position="146"/>
    </location>
</feature>
<feature type="domain" description="G5" evidence="8">
    <location>
        <begin position="94"/>
        <end position="146"/>
    </location>
</feature>
<feature type="compositionally biased region" description="Basic and acidic residues" evidence="7">
    <location>
        <begin position="23"/>
        <end position="38"/>
    </location>
</feature>
<dbReference type="PANTHER" id="PTHR37824">
    <property type="entry name" value="IRON-REGULATED SURFACE DETERMINANT PROTEIN C"/>
    <property type="match status" value="1"/>
</dbReference>